<evidence type="ECO:0000313" key="2">
    <source>
        <dbReference type="EMBL" id="KZP22065.1"/>
    </source>
</evidence>
<organism evidence="2">
    <name type="scientific">Athelia psychrophila</name>
    <dbReference type="NCBI Taxonomy" id="1759441"/>
    <lineage>
        <taxon>Eukaryota</taxon>
        <taxon>Fungi</taxon>
        <taxon>Dikarya</taxon>
        <taxon>Basidiomycota</taxon>
        <taxon>Agaricomycotina</taxon>
        <taxon>Agaricomycetes</taxon>
        <taxon>Agaricomycetidae</taxon>
        <taxon>Atheliales</taxon>
        <taxon>Atheliaceae</taxon>
        <taxon>Athelia</taxon>
    </lineage>
</organism>
<gene>
    <name evidence="2" type="ORF">FIBSPDRAFT_491194</name>
</gene>
<dbReference type="AlphaFoldDB" id="A0A166KMQ7"/>
<reference evidence="2" key="1">
    <citation type="journal article" date="2016" name="Mol. Biol. Evol.">
        <title>Comparative Genomics of Early-Diverging Mushroom-Forming Fungi Provides Insights into the Origins of Lignocellulose Decay Capabilities.</title>
        <authorList>
            <person name="Nagy L.G."/>
            <person name="Riley R."/>
            <person name="Tritt A."/>
            <person name="Adam C."/>
            <person name="Daum C."/>
            <person name="Floudas D."/>
            <person name="Sun H."/>
            <person name="Yadav J.S."/>
            <person name="Pangilinan J."/>
            <person name="Larsson K.H."/>
            <person name="Matsuura K."/>
            <person name="Barry K."/>
            <person name="Labutti K."/>
            <person name="Kuo R."/>
            <person name="Ohm R.A."/>
            <person name="Bhattacharya S.S."/>
            <person name="Shirouzu T."/>
            <person name="Yoshinaga Y."/>
            <person name="Martin F.M."/>
            <person name="Grigoriev I.V."/>
            <person name="Hibbett D.S."/>
        </authorList>
    </citation>
    <scope>NUCLEOTIDE SEQUENCE [LARGE SCALE GENOMIC DNA]</scope>
    <source>
        <strain evidence="2">CBS 109695</strain>
    </source>
</reference>
<proteinExistence type="predicted"/>
<accession>A0A166KMQ7</accession>
<dbReference type="EMBL" id="KV417542">
    <property type="protein sequence ID" value="KZP22065.1"/>
    <property type="molecule type" value="Genomic_DNA"/>
</dbReference>
<feature type="compositionally biased region" description="Basic residues" evidence="1">
    <location>
        <begin position="274"/>
        <end position="286"/>
    </location>
</feature>
<protein>
    <submittedName>
        <fullName evidence="2">Uncharacterized protein</fullName>
    </submittedName>
</protein>
<feature type="region of interest" description="Disordered" evidence="1">
    <location>
        <begin position="1"/>
        <end position="20"/>
    </location>
</feature>
<evidence type="ECO:0000256" key="1">
    <source>
        <dbReference type="SAM" id="MobiDB-lite"/>
    </source>
</evidence>
<name>A0A166KMQ7_9AGAM</name>
<sequence>MAGTGGQPPVRQHTRAPRSLVLGRTDPARARWTWVRTVGERNMVAAGERGGRERARACWMWPRVRVVRASVADVGEHSGRGRGRARWTCACACAVDVDVHGWSARARWQRASAVDVSESARVGRGRERARWTWASAGHGGAQTVREFPRTFCERTGAVKCLGGEMGWREQVEAPPARQRVHAQCPLACSVRGGVQKRRGISPARFENARGRRSSWVGRWVGEQGEEADSARTRNIRWPVLPAAASRRRGISPARFENARGRRSSWVGRWVGGSRGRRPPARQRAHAQHPLARSARGGFQTSREMPRTFGERARAAKFLDGEMGWREQAGGAPAR</sequence>
<feature type="region of interest" description="Disordered" evidence="1">
    <location>
        <begin position="269"/>
        <end position="307"/>
    </location>
</feature>